<evidence type="ECO:0000256" key="4">
    <source>
        <dbReference type="ARBA" id="ARBA00023163"/>
    </source>
</evidence>
<keyword evidence="7" id="KW-1185">Reference proteome</keyword>
<evidence type="ECO:0000313" key="7">
    <source>
        <dbReference type="Proteomes" id="UP000184290"/>
    </source>
</evidence>
<proteinExistence type="inferred from homology"/>
<dbReference type="EMBL" id="FQZC01000004">
    <property type="protein sequence ID" value="SHJ77966.1"/>
    <property type="molecule type" value="Genomic_DNA"/>
</dbReference>
<dbReference type="InterPro" id="IPR000847">
    <property type="entry name" value="LysR_HTH_N"/>
</dbReference>
<reference evidence="6 7" key="1">
    <citation type="submission" date="2016-11" db="EMBL/GenBank/DDBJ databases">
        <authorList>
            <person name="Varghese N."/>
            <person name="Submissions S."/>
        </authorList>
    </citation>
    <scope>NUCLEOTIDE SEQUENCE [LARGE SCALE GENOMIC DNA]</scope>
    <source>
        <strain evidence="6 7">DSM 21988</strain>
    </source>
</reference>
<organism evidence="6 7">
    <name type="scientific">Aureimonas altamirensis DSM 21988</name>
    <dbReference type="NCBI Taxonomy" id="1121026"/>
    <lineage>
        <taxon>Bacteria</taxon>
        <taxon>Pseudomonadati</taxon>
        <taxon>Pseudomonadota</taxon>
        <taxon>Alphaproteobacteria</taxon>
        <taxon>Hyphomicrobiales</taxon>
        <taxon>Aurantimonadaceae</taxon>
        <taxon>Aureimonas</taxon>
    </lineage>
</organism>
<comment type="caution">
    <text evidence="6">The sequence shown here is derived from an EMBL/GenBank/DDBJ whole genome shotgun (WGS) entry which is preliminary data.</text>
</comment>
<accession>A0ABY1IPI4</accession>
<name>A0ABY1IPI4_9HYPH</name>
<dbReference type="SUPFAM" id="SSF46785">
    <property type="entry name" value="Winged helix' DNA-binding domain"/>
    <property type="match status" value="1"/>
</dbReference>
<comment type="similarity">
    <text evidence="1">Belongs to the LysR transcriptional regulatory family.</text>
</comment>
<evidence type="ECO:0000256" key="3">
    <source>
        <dbReference type="ARBA" id="ARBA00023125"/>
    </source>
</evidence>
<dbReference type="InterPro" id="IPR036388">
    <property type="entry name" value="WH-like_DNA-bd_sf"/>
</dbReference>
<sequence length="306" mass="33012">MNQGFDAVTAQLVLALARDGSIGRTAARENIAPSAVSRRISELEARLGIALFERLPQGMVPTAAGRIYAAGCRRIMRRILDLDAEMQAISQGRSGILRIAATTSALSGRAPEVLAEFARLHPDIRLELEEMPAVTNLAALEDARVDIAILPDNHDMSAFDTEPFDDDRVYVIAPSDHALAPALVASRPVAFCDMPLEEMVGFHEHGALDRLLTEAARKLGRQLGTRIRAESFSALVRLVEAGFGIGFVRATALHLLAGTDVAAAPLSDAWARRFQLIACRRASQPNPSVEAFRELARHGAPVPVTT</sequence>
<dbReference type="PANTHER" id="PTHR30419:SF2">
    <property type="entry name" value="LYSR FAMILY TRANSCRIPTIONAL REGULATOR"/>
    <property type="match status" value="1"/>
</dbReference>
<dbReference type="Gene3D" id="3.40.190.290">
    <property type="match status" value="1"/>
</dbReference>
<dbReference type="InterPro" id="IPR036390">
    <property type="entry name" value="WH_DNA-bd_sf"/>
</dbReference>
<dbReference type="InterPro" id="IPR005119">
    <property type="entry name" value="LysR_subst-bd"/>
</dbReference>
<keyword evidence="4" id="KW-0804">Transcription</keyword>
<gene>
    <name evidence="6" type="ORF">SAMN02745911_3304</name>
</gene>
<dbReference type="GO" id="GO:0003677">
    <property type="term" value="F:DNA binding"/>
    <property type="evidence" value="ECO:0007669"/>
    <property type="project" value="UniProtKB-KW"/>
</dbReference>
<keyword evidence="3 6" id="KW-0238">DNA-binding</keyword>
<evidence type="ECO:0000256" key="2">
    <source>
        <dbReference type="ARBA" id="ARBA00023015"/>
    </source>
</evidence>
<dbReference type="Gene3D" id="1.10.10.10">
    <property type="entry name" value="Winged helix-like DNA-binding domain superfamily/Winged helix DNA-binding domain"/>
    <property type="match status" value="1"/>
</dbReference>
<protein>
    <submittedName>
        <fullName evidence="6">DNA-binding transcriptional regulator, LysR family</fullName>
    </submittedName>
</protein>
<dbReference type="RefSeq" id="WP_060609158.1">
    <property type="nucleotide sequence ID" value="NZ_FQZC01000004.1"/>
</dbReference>
<keyword evidence="2" id="KW-0805">Transcription regulation</keyword>
<feature type="domain" description="HTH lysR-type" evidence="5">
    <location>
        <begin position="11"/>
        <end position="62"/>
    </location>
</feature>
<evidence type="ECO:0000313" key="6">
    <source>
        <dbReference type="EMBL" id="SHJ77966.1"/>
    </source>
</evidence>
<dbReference type="InterPro" id="IPR050950">
    <property type="entry name" value="HTH-type_LysR_regulators"/>
</dbReference>
<evidence type="ECO:0000259" key="5">
    <source>
        <dbReference type="PROSITE" id="PS50931"/>
    </source>
</evidence>
<dbReference type="SUPFAM" id="SSF53850">
    <property type="entry name" value="Periplasmic binding protein-like II"/>
    <property type="match status" value="1"/>
</dbReference>
<dbReference type="Proteomes" id="UP000184290">
    <property type="component" value="Unassembled WGS sequence"/>
</dbReference>
<dbReference type="PANTHER" id="PTHR30419">
    <property type="entry name" value="HTH-TYPE TRANSCRIPTIONAL REGULATOR YBHD"/>
    <property type="match status" value="1"/>
</dbReference>
<dbReference type="Pfam" id="PF03466">
    <property type="entry name" value="LysR_substrate"/>
    <property type="match status" value="1"/>
</dbReference>
<dbReference type="PROSITE" id="PS50931">
    <property type="entry name" value="HTH_LYSR"/>
    <property type="match status" value="1"/>
</dbReference>
<dbReference type="Pfam" id="PF00126">
    <property type="entry name" value="HTH_1"/>
    <property type="match status" value="1"/>
</dbReference>
<evidence type="ECO:0000256" key="1">
    <source>
        <dbReference type="ARBA" id="ARBA00009437"/>
    </source>
</evidence>